<accession>A0A7J7NFG0</accession>
<dbReference type="EMBL" id="JACGCM010000816">
    <property type="protein sequence ID" value="KAF6165897.1"/>
    <property type="molecule type" value="Genomic_DNA"/>
</dbReference>
<feature type="transmembrane region" description="Helical" evidence="1">
    <location>
        <begin position="81"/>
        <end position="99"/>
    </location>
</feature>
<name>A0A7J7NFG0_9MAGN</name>
<dbReference type="PANTHER" id="PTHR37741">
    <property type="entry name" value="TRANSMEMBRANE PROTEIN"/>
    <property type="match status" value="1"/>
</dbReference>
<dbReference type="PANTHER" id="PTHR37741:SF1">
    <property type="entry name" value="TRANSMEMBRANE PROTEIN"/>
    <property type="match status" value="1"/>
</dbReference>
<protein>
    <submittedName>
        <fullName evidence="2">Uncharacterized protein</fullName>
    </submittedName>
</protein>
<dbReference type="Proteomes" id="UP000541444">
    <property type="component" value="Unassembled WGS sequence"/>
</dbReference>
<reference evidence="2 3" key="1">
    <citation type="journal article" date="2020" name="IScience">
        <title>Genome Sequencing of the Endangered Kingdonia uniflora (Circaeasteraceae, Ranunculales) Reveals Potential Mechanisms of Evolutionary Specialization.</title>
        <authorList>
            <person name="Sun Y."/>
            <person name="Deng T."/>
            <person name="Zhang A."/>
            <person name="Moore M.J."/>
            <person name="Landis J.B."/>
            <person name="Lin N."/>
            <person name="Zhang H."/>
            <person name="Zhang X."/>
            <person name="Huang J."/>
            <person name="Zhang X."/>
            <person name="Sun H."/>
            <person name="Wang H."/>
        </authorList>
    </citation>
    <scope>NUCLEOTIDE SEQUENCE [LARGE SCALE GENOMIC DNA]</scope>
    <source>
        <strain evidence="2">TB1705</strain>
        <tissue evidence="2">Leaf</tissue>
    </source>
</reference>
<dbReference type="AlphaFoldDB" id="A0A7J7NFG0"/>
<comment type="caution">
    <text evidence="2">The sequence shown here is derived from an EMBL/GenBank/DDBJ whole genome shotgun (WGS) entry which is preliminary data.</text>
</comment>
<evidence type="ECO:0000313" key="3">
    <source>
        <dbReference type="Proteomes" id="UP000541444"/>
    </source>
</evidence>
<keyword evidence="1" id="KW-0812">Transmembrane</keyword>
<keyword evidence="1" id="KW-1133">Transmembrane helix</keyword>
<keyword evidence="3" id="KW-1185">Reference proteome</keyword>
<evidence type="ECO:0000313" key="2">
    <source>
        <dbReference type="EMBL" id="KAF6165897.1"/>
    </source>
</evidence>
<sequence>MGSPTGVLDVNTAVCEETFPAVHDIIGELHPGIAKDFMADPVSSQIAKTNDHKELVVAEEEVKEKTKENERKGAAQRIKSAIIISGVAVAVIGAIFGVTKKLREK</sequence>
<proteinExistence type="predicted"/>
<evidence type="ECO:0000256" key="1">
    <source>
        <dbReference type="SAM" id="Phobius"/>
    </source>
</evidence>
<keyword evidence="1" id="KW-0472">Membrane</keyword>
<organism evidence="2 3">
    <name type="scientific">Kingdonia uniflora</name>
    <dbReference type="NCBI Taxonomy" id="39325"/>
    <lineage>
        <taxon>Eukaryota</taxon>
        <taxon>Viridiplantae</taxon>
        <taxon>Streptophyta</taxon>
        <taxon>Embryophyta</taxon>
        <taxon>Tracheophyta</taxon>
        <taxon>Spermatophyta</taxon>
        <taxon>Magnoliopsida</taxon>
        <taxon>Ranunculales</taxon>
        <taxon>Circaeasteraceae</taxon>
        <taxon>Kingdonia</taxon>
    </lineage>
</organism>
<gene>
    <name evidence="2" type="ORF">GIB67_012794</name>
</gene>